<comment type="function">
    <text evidence="2">Exopeptidase that catalyzes the hydrolytic cleavage of multi-L-arginyl-poly-L-aspartic acid (cyanophycin; a water-insoluble reserve polymer) into aspartate-arginine dipeptides.</text>
</comment>
<keyword evidence="7 9" id="KW-0378">Hydrolase</keyword>
<dbReference type="PANTHER" id="PTHR36175">
    <property type="entry name" value="CYANOPHYCINASE"/>
    <property type="match status" value="1"/>
</dbReference>
<sequence length="274" mass="28918">MCPAPDVKEVERGFVIPIGGAVEKENNPVILEKFCQLSGGKDANILVIPTASELEETGPDYVKLFESMGAKSKFIAVDQREDCFKQEIQDALAEASGIFITGGNQLRLSTILGGTPVAKIIRSMNAAGVHIAGTSAGAAIMSEHMIAGGRGGPTPNEDGATMAPGLGLTNKVIIDQHFRQRDRIGRLMTALSYNPFVSGIGIDEDTAAFIGPDGVLEVVGSGAITVVDPAELSHSSMHDVRHRDCITLIGMKLHVLATGATYDINSRVAFESSE</sequence>
<evidence type="ECO:0000313" key="9">
    <source>
        <dbReference type="EMBL" id="VAW43651.1"/>
    </source>
</evidence>
<evidence type="ECO:0000256" key="4">
    <source>
        <dbReference type="ARBA" id="ARBA00013115"/>
    </source>
</evidence>
<dbReference type="NCBIfam" id="TIGR02069">
    <property type="entry name" value="cyanophycinase"/>
    <property type="match status" value="1"/>
</dbReference>
<evidence type="ECO:0000256" key="7">
    <source>
        <dbReference type="ARBA" id="ARBA00022801"/>
    </source>
</evidence>
<accession>A0A3B0VL57</accession>
<evidence type="ECO:0000256" key="3">
    <source>
        <dbReference type="ARBA" id="ARBA00006534"/>
    </source>
</evidence>
<protein>
    <recommendedName>
        <fullName evidence="5">Cyanophycinase</fullName>
        <ecNumber evidence="4">3.4.15.6</ecNumber>
    </recommendedName>
</protein>
<dbReference type="Pfam" id="PF03575">
    <property type="entry name" value="Peptidase_S51"/>
    <property type="match status" value="1"/>
</dbReference>
<dbReference type="SUPFAM" id="SSF52317">
    <property type="entry name" value="Class I glutamine amidotransferase-like"/>
    <property type="match status" value="1"/>
</dbReference>
<dbReference type="EC" id="3.4.15.6" evidence="4"/>
<dbReference type="InterPro" id="IPR005320">
    <property type="entry name" value="Peptidase_S51"/>
</dbReference>
<dbReference type="GO" id="GO:0008236">
    <property type="term" value="F:serine-type peptidase activity"/>
    <property type="evidence" value="ECO:0007669"/>
    <property type="project" value="UniProtKB-KW"/>
</dbReference>
<comment type="catalytic activity">
    <reaction evidence="1">
        <text>[L-4-(L-arginin-2-N-yl)aspartate](n) + H2O = [L-4-(L-arginin-2-N-yl)aspartate](n-1) + L-4-(L-arginin-2-N-yl)aspartate</text>
        <dbReference type="Rhea" id="RHEA:12845"/>
        <dbReference type="Rhea" id="RHEA-COMP:13728"/>
        <dbReference type="Rhea" id="RHEA-COMP:13734"/>
        <dbReference type="ChEBI" id="CHEBI:15377"/>
        <dbReference type="ChEBI" id="CHEBI:137986"/>
        <dbReference type="ChEBI" id="CHEBI:137991"/>
        <dbReference type="EC" id="3.4.15.6"/>
    </reaction>
</comment>
<dbReference type="PIRSF" id="PIRSF032067">
    <property type="entry name" value="Cyanophycinase"/>
    <property type="match status" value="1"/>
</dbReference>
<dbReference type="EMBL" id="UOFA01000001">
    <property type="protein sequence ID" value="VAW43651.1"/>
    <property type="molecule type" value="Genomic_DNA"/>
</dbReference>
<dbReference type="GO" id="GO:0006508">
    <property type="term" value="P:proteolysis"/>
    <property type="evidence" value="ECO:0007669"/>
    <property type="project" value="UniProtKB-KW"/>
</dbReference>
<reference evidence="9" key="1">
    <citation type="submission" date="2018-06" db="EMBL/GenBank/DDBJ databases">
        <authorList>
            <person name="Zhirakovskaya E."/>
        </authorList>
    </citation>
    <scope>NUCLEOTIDE SEQUENCE</scope>
</reference>
<dbReference type="GO" id="GO:0008241">
    <property type="term" value="F:peptidyl-dipeptidase activity"/>
    <property type="evidence" value="ECO:0007669"/>
    <property type="project" value="UniProtKB-EC"/>
</dbReference>
<evidence type="ECO:0000256" key="5">
    <source>
        <dbReference type="ARBA" id="ARBA00015719"/>
    </source>
</evidence>
<keyword evidence="6" id="KW-0645">Protease</keyword>
<dbReference type="GO" id="GO:0004180">
    <property type="term" value="F:carboxypeptidase activity"/>
    <property type="evidence" value="ECO:0007669"/>
    <property type="project" value="UniProtKB-KW"/>
</dbReference>
<dbReference type="InterPro" id="IPR011811">
    <property type="entry name" value="Peptidase_S51_cyanophycinase"/>
</dbReference>
<evidence type="ECO:0000256" key="2">
    <source>
        <dbReference type="ARBA" id="ARBA00002039"/>
    </source>
</evidence>
<dbReference type="PANTHER" id="PTHR36175:SF1">
    <property type="entry name" value="CYANOPHYCINASE"/>
    <property type="match status" value="1"/>
</dbReference>
<evidence type="ECO:0000256" key="6">
    <source>
        <dbReference type="ARBA" id="ARBA00022670"/>
    </source>
</evidence>
<dbReference type="Gene3D" id="3.40.50.880">
    <property type="match status" value="1"/>
</dbReference>
<proteinExistence type="inferred from homology"/>
<dbReference type="InterPro" id="IPR029062">
    <property type="entry name" value="Class_I_gatase-like"/>
</dbReference>
<dbReference type="AlphaFoldDB" id="A0A3B0VL57"/>
<comment type="similarity">
    <text evidence="3">Belongs to the peptidase S51 family.</text>
</comment>
<gene>
    <name evidence="9" type="ORF">MNBD_GAMMA02-1142</name>
</gene>
<organism evidence="9">
    <name type="scientific">hydrothermal vent metagenome</name>
    <dbReference type="NCBI Taxonomy" id="652676"/>
    <lineage>
        <taxon>unclassified sequences</taxon>
        <taxon>metagenomes</taxon>
        <taxon>ecological metagenomes</taxon>
    </lineage>
</organism>
<dbReference type="CDD" id="cd03145">
    <property type="entry name" value="GAT1_cyanophycinase"/>
    <property type="match status" value="1"/>
</dbReference>
<name>A0A3B0VL57_9ZZZZ</name>
<evidence type="ECO:0000256" key="8">
    <source>
        <dbReference type="ARBA" id="ARBA00022825"/>
    </source>
</evidence>
<evidence type="ECO:0000256" key="1">
    <source>
        <dbReference type="ARBA" id="ARBA00001092"/>
    </source>
</evidence>
<keyword evidence="8" id="KW-0720">Serine protease</keyword>
<keyword evidence="9" id="KW-0121">Carboxypeptidase</keyword>